<protein>
    <submittedName>
        <fullName evidence="1">Uncharacterized protein</fullName>
    </submittedName>
</protein>
<evidence type="ECO:0000313" key="2">
    <source>
        <dbReference type="Proteomes" id="UP000182769"/>
    </source>
</evidence>
<gene>
    <name evidence="1" type="ORF">Ga0061065_12050</name>
</gene>
<proteinExistence type="predicted"/>
<keyword evidence="2" id="KW-1185">Reference proteome</keyword>
<name>A0A0K6IU89_9GAMM</name>
<dbReference type="AlphaFoldDB" id="A0A0K6IU89"/>
<reference evidence="2" key="1">
    <citation type="submission" date="2015-08" db="EMBL/GenBank/DDBJ databases">
        <authorList>
            <person name="Varghese N."/>
        </authorList>
    </citation>
    <scope>NUCLEOTIDE SEQUENCE [LARGE SCALE GENOMIC DNA]</scope>
    <source>
        <strain evidence="2">JCM 18476</strain>
    </source>
</reference>
<organism evidence="1 2">
    <name type="scientific">Marinomonas fungiae</name>
    <dbReference type="NCBI Taxonomy" id="1137284"/>
    <lineage>
        <taxon>Bacteria</taxon>
        <taxon>Pseudomonadati</taxon>
        <taxon>Pseudomonadota</taxon>
        <taxon>Gammaproteobacteria</taxon>
        <taxon>Oceanospirillales</taxon>
        <taxon>Oceanospirillaceae</taxon>
        <taxon>Marinomonas</taxon>
    </lineage>
</organism>
<dbReference type="EMBL" id="CYHG01000020">
    <property type="protein sequence ID" value="CUB06670.1"/>
    <property type="molecule type" value="Genomic_DNA"/>
</dbReference>
<evidence type="ECO:0000313" key="1">
    <source>
        <dbReference type="EMBL" id="CUB06670.1"/>
    </source>
</evidence>
<accession>A0A0K6IU89</accession>
<dbReference type="Proteomes" id="UP000182769">
    <property type="component" value="Unassembled WGS sequence"/>
</dbReference>
<sequence length="70" mass="7929">MDYVDIAHFVILKKIVPIVMDTIGSDVDKARLNAIITELLVPVVLLKEQYTLTPNIITYQMQNLMKGRGI</sequence>